<gene>
    <name evidence="2" type="ORF">D3M76_02090</name>
</gene>
<sequence>MKITKKLILGLCLLSLLGCEKALPVPFSEQFYQGRLCPEITYQCLNESQKNDLKEVTVFDPNNLYQLSEEEWNGIKRHKMLKMYDEIAQLLDIAYPGFWQDKDTAFKRAWLEKVDGIAKKFYPKSQRDTLETMALICAIIGTDFEQDPKLNFITERMQKGRSDTPLSAILNYLYFEVLGWEFNLVGYQYNNWSLRDVMETMPRLTRDVPDFDKDFKPQDAKNSISKKYFDEVYEGGRLK</sequence>
<proteinExistence type="predicted"/>
<protein>
    <recommendedName>
        <fullName evidence="4">Lipoprotein</fullName>
    </recommendedName>
</protein>
<comment type="caution">
    <text evidence="2">The sequence shown here is derived from an EMBL/GenBank/DDBJ whole genome shotgun (WGS) entry which is preliminary data.</text>
</comment>
<dbReference type="RefSeq" id="WP_136124830.1">
    <property type="nucleotide sequence ID" value="NZ_CAJUGY010000021.1"/>
</dbReference>
<feature type="chain" id="PRO_5030100046" description="Lipoprotein" evidence="1">
    <location>
        <begin position="23"/>
        <end position="239"/>
    </location>
</feature>
<dbReference type="AlphaFoldDB" id="A0A4S2PPE3"/>
<keyword evidence="1" id="KW-0732">Signal</keyword>
<accession>A0A4S2PPE3</accession>
<dbReference type="Proteomes" id="UP000310576">
    <property type="component" value="Unassembled WGS sequence"/>
</dbReference>
<dbReference type="PROSITE" id="PS51257">
    <property type="entry name" value="PROKAR_LIPOPROTEIN"/>
    <property type="match status" value="1"/>
</dbReference>
<feature type="signal peptide" evidence="1">
    <location>
        <begin position="1"/>
        <end position="22"/>
    </location>
</feature>
<reference evidence="2 3" key="1">
    <citation type="journal article" date="2019" name="Vet. Microbiol.">
        <title>Development of multi locus sequence typing (MLST) of Rodentibacter pneumotropicus.</title>
        <authorList>
            <person name="Adhikary S."/>
            <person name="Bisgaard M."/>
            <person name="Boot R."/>
            <person name="Benga L."/>
            <person name="Nicklas W."/>
            <person name="Christensen H."/>
        </authorList>
    </citation>
    <scope>NUCLEOTIDE SEQUENCE [LARGE SCALE GENOMIC DNA]</scope>
    <source>
        <strain evidence="2 3">1596_07</strain>
    </source>
</reference>
<evidence type="ECO:0000313" key="2">
    <source>
        <dbReference type="EMBL" id="THA17152.1"/>
    </source>
</evidence>
<dbReference type="EMBL" id="QXNG01000017">
    <property type="protein sequence ID" value="THA17152.1"/>
    <property type="molecule type" value="Genomic_DNA"/>
</dbReference>
<name>A0A4S2PPE3_9PAST</name>
<evidence type="ECO:0008006" key="4">
    <source>
        <dbReference type="Google" id="ProtNLM"/>
    </source>
</evidence>
<evidence type="ECO:0000313" key="3">
    <source>
        <dbReference type="Proteomes" id="UP000310576"/>
    </source>
</evidence>
<evidence type="ECO:0000256" key="1">
    <source>
        <dbReference type="SAM" id="SignalP"/>
    </source>
</evidence>
<organism evidence="2 3">
    <name type="scientific">Rodentibacter pneumotropicus</name>
    <dbReference type="NCBI Taxonomy" id="758"/>
    <lineage>
        <taxon>Bacteria</taxon>
        <taxon>Pseudomonadati</taxon>
        <taxon>Pseudomonadota</taxon>
        <taxon>Gammaproteobacteria</taxon>
        <taxon>Pasteurellales</taxon>
        <taxon>Pasteurellaceae</taxon>
        <taxon>Rodentibacter</taxon>
    </lineage>
</organism>